<protein>
    <recommendedName>
        <fullName evidence="4">Zinc ribbon family protein</fullName>
    </recommendedName>
</protein>
<evidence type="ECO:0000313" key="3">
    <source>
        <dbReference type="Proteomes" id="UP000559010"/>
    </source>
</evidence>
<keyword evidence="1" id="KW-1133">Transmembrane helix</keyword>
<keyword evidence="1" id="KW-0812">Transmembrane</keyword>
<feature type="transmembrane region" description="Helical" evidence="1">
    <location>
        <begin position="88"/>
        <end position="106"/>
    </location>
</feature>
<name>A0A848IZJ5_9BACT</name>
<dbReference type="EMBL" id="JABBNU010000002">
    <property type="protein sequence ID" value="NMM47409.1"/>
    <property type="molecule type" value="Genomic_DNA"/>
</dbReference>
<gene>
    <name evidence="2" type="ORF">HH304_03295</name>
</gene>
<reference evidence="2 3" key="1">
    <citation type="submission" date="2020-04" db="EMBL/GenBank/DDBJ databases">
        <title>Flammeovirgaceae bacterium KN852 isolated from deep sea.</title>
        <authorList>
            <person name="Zhang D.-C."/>
        </authorList>
    </citation>
    <scope>NUCLEOTIDE SEQUENCE [LARGE SCALE GENOMIC DNA]</scope>
    <source>
        <strain evidence="2 3">KN852</strain>
    </source>
</reference>
<evidence type="ECO:0000313" key="2">
    <source>
        <dbReference type="EMBL" id="NMM47409.1"/>
    </source>
</evidence>
<dbReference type="Proteomes" id="UP000559010">
    <property type="component" value="Unassembled WGS sequence"/>
</dbReference>
<organism evidence="2 3">
    <name type="scientific">Marinigracilibium pacificum</name>
    <dbReference type="NCBI Taxonomy" id="2729599"/>
    <lineage>
        <taxon>Bacteria</taxon>
        <taxon>Pseudomonadati</taxon>
        <taxon>Bacteroidota</taxon>
        <taxon>Cytophagia</taxon>
        <taxon>Cytophagales</taxon>
        <taxon>Flammeovirgaceae</taxon>
        <taxon>Marinigracilibium</taxon>
    </lineage>
</organism>
<evidence type="ECO:0008006" key="4">
    <source>
        <dbReference type="Google" id="ProtNLM"/>
    </source>
</evidence>
<keyword evidence="1" id="KW-0472">Membrane</keyword>
<evidence type="ECO:0000256" key="1">
    <source>
        <dbReference type="SAM" id="Phobius"/>
    </source>
</evidence>
<dbReference type="AlphaFoldDB" id="A0A848IZJ5"/>
<proteinExistence type="predicted"/>
<comment type="caution">
    <text evidence="2">The sequence shown here is derived from an EMBL/GenBank/DDBJ whole genome shotgun (WGS) entry which is preliminary data.</text>
</comment>
<dbReference type="RefSeq" id="WP_169678035.1">
    <property type="nucleotide sequence ID" value="NZ_JABBNU010000002.1"/>
</dbReference>
<keyword evidence="3" id="KW-1185">Reference proteome</keyword>
<accession>A0A848IZJ5</accession>
<sequence>MIIYGMRAAHLKSAQSKNVTCPSCGTRESTVISVFRRHAHIFWIPLFPLGKTGVSQCQHCKATLKSSEMPDNVKSEYHRLKSESKGPIWQFSGLVLIAALVVWGIFTSAADKENEALYIQSPAVNDVYYYDMGDGEYSTMKVSAIEGDSISLLLNDYLIESRTKIYSIDKENNYTTMEIKMALSDLQDKYRDNKIIDIKR</sequence>